<evidence type="ECO:0000313" key="1">
    <source>
        <dbReference type="EMBL" id="SHM30760.1"/>
    </source>
</evidence>
<proteinExistence type="predicted"/>
<evidence type="ECO:0008006" key="3">
    <source>
        <dbReference type="Google" id="ProtNLM"/>
    </source>
</evidence>
<accession>A0A1M7HQR2</accession>
<organism evidence="1 2">
    <name type="scientific">Ruminococcus flavefaciens</name>
    <dbReference type="NCBI Taxonomy" id="1265"/>
    <lineage>
        <taxon>Bacteria</taxon>
        <taxon>Bacillati</taxon>
        <taxon>Bacillota</taxon>
        <taxon>Clostridia</taxon>
        <taxon>Eubacteriales</taxon>
        <taxon>Oscillospiraceae</taxon>
        <taxon>Ruminococcus</taxon>
    </lineage>
</organism>
<dbReference type="EMBL" id="FRCT01000003">
    <property type="protein sequence ID" value="SHM30760.1"/>
    <property type="molecule type" value="Genomic_DNA"/>
</dbReference>
<dbReference type="RefSeq" id="WP_081373369.1">
    <property type="nucleotide sequence ID" value="NZ_FRCT01000003.1"/>
</dbReference>
<sequence length="64" mass="7138">MIDEVTAGAKVKLREKISDSVPIGTIATVLYIDDLDNVFIEWVSNGRLTSFSKKNFKSLFDTAE</sequence>
<reference evidence="1 2" key="1">
    <citation type="submission" date="2016-11" db="EMBL/GenBank/DDBJ databases">
        <authorList>
            <person name="Jaros S."/>
            <person name="Januszkiewicz K."/>
            <person name="Wedrychowicz H."/>
        </authorList>
    </citation>
    <scope>NUCLEOTIDE SEQUENCE [LARGE SCALE GENOMIC DNA]</scope>
    <source>
        <strain evidence="1 2">Y1</strain>
    </source>
</reference>
<dbReference type="Proteomes" id="UP000184394">
    <property type="component" value="Unassembled WGS sequence"/>
</dbReference>
<dbReference type="AlphaFoldDB" id="A0A1M7HQR2"/>
<name>A0A1M7HQR2_RUMFL</name>
<evidence type="ECO:0000313" key="2">
    <source>
        <dbReference type="Proteomes" id="UP000184394"/>
    </source>
</evidence>
<gene>
    <name evidence="1" type="ORF">SAMN04487860_10337</name>
</gene>
<protein>
    <recommendedName>
        <fullName evidence="3">DUF4314 domain-containing protein</fullName>
    </recommendedName>
</protein>